<dbReference type="GO" id="GO:0005509">
    <property type="term" value="F:calcium ion binding"/>
    <property type="evidence" value="ECO:0007669"/>
    <property type="project" value="InterPro"/>
</dbReference>
<dbReference type="SUPFAM" id="SSF49313">
    <property type="entry name" value="Cadherin-like"/>
    <property type="match status" value="4"/>
</dbReference>
<dbReference type="InterPro" id="IPR013783">
    <property type="entry name" value="Ig-like_fold"/>
</dbReference>
<keyword evidence="4" id="KW-1185">Reference proteome</keyword>
<dbReference type="EMBL" id="CP063849">
    <property type="protein sequence ID" value="QOY89764.1"/>
    <property type="molecule type" value="Genomic_DNA"/>
</dbReference>
<evidence type="ECO:0000256" key="1">
    <source>
        <dbReference type="SAM" id="SignalP"/>
    </source>
</evidence>
<proteinExistence type="predicted"/>
<dbReference type="KEGG" id="pfer:IRI77_07380"/>
<organism evidence="3 4">
    <name type="scientific">Paludibaculum fermentans</name>
    <dbReference type="NCBI Taxonomy" id="1473598"/>
    <lineage>
        <taxon>Bacteria</taxon>
        <taxon>Pseudomonadati</taxon>
        <taxon>Acidobacteriota</taxon>
        <taxon>Terriglobia</taxon>
        <taxon>Bryobacterales</taxon>
        <taxon>Bryobacteraceae</taxon>
        <taxon>Paludibaculum</taxon>
    </lineage>
</organism>
<sequence length="1018" mass="101804">MKSFAARFLILCAMFCAAWPAVAQTRIQKVSGDGQLVLLFYSPTQPLVVQVVDGAGRPVAGKSVKWTDVGGISYASPSTTTTDSNGLASLQFVAGGSFSAGVGFLSYTVTATTDIGSTNFSIVSYPFQTGAANYQPLVDFLKPLQGAPITLKAGERVADAARIVVSTSGANGGSAGLPMPGVGLSVRTVNQDPLAGPVASCTGGTVLTGADGVASCEILASGTPGTTDLIIDVGAYRTQTIHLTMLPGDPTPTITQGNNQSGLPGQPLPVQLVARITDSLNNPVAGKAVQWSVVTPGSASLTNTVSTSDTSGYVSANVLLGSTPGSFQVQLAVGTNTVLFNFVVQGTVPVFTISTASLPNGVVGGAYNQTLAATGGTPPYTWTLASSGLPPGLTLNPNGTLTGTISTAGSYGFTVRATDSTGLQTTRSFSISTASGLAITTTTLPTASLGAAYFQTLAAAGGTPPYTWNLYSGSIVASVMPPGLSLSNTGVISGTPTAAGNYGPTVRVVDSAGHEAYQTYAFTVAAGVVISTASLPNGAVGAAYSQTLAAAGGTAPYLWTLLAGTMPPGLGVSPSGVLSGTPTVNGVFNFTLRVADAISASTTKAFTLVISGAALTVTTASLPNGTPGIQYSQTLAASGGTTPYTWSLASGTLTPGLQLSAAGAITGVPTAAGTSTFSVRVTDAAGGSATANYIITVGAVIQITTPSALPNGSVGAAYSTQLTVQGGTAPFTWALNSGAMPPGLMITTAGVLSGQPTTTGNFFFSVRVSDSTGVFATASMTLTVDPAGVAPRAGVISQVASGGGWKTTLSLLNVGAAAAPVKVQFMAEDGTLLDLPMTVTQAGASVTQASGPVTTTLAPNATLLIETEAPISTTTVGWADVQSTGTLAGYAIFRQRGGDGRDSEGTSPLESKGRTGVLVTYDNSIGFSTGIALVNLSTGQASITAIQRDDSGAELSRDTILLPANGHTSFSVTDRYPSLAGRRGVVEFQSDQTAGITALGLRFSPTLSFTSIPVAVRP</sequence>
<evidence type="ECO:0000313" key="3">
    <source>
        <dbReference type="EMBL" id="QOY89764.1"/>
    </source>
</evidence>
<gene>
    <name evidence="3" type="ORF">IRI77_07380</name>
</gene>
<evidence type="ECO:0000313" key="4">
    <source>
        <dbReference type="Proteomes" id="UP000593892"/>
    </source>
</evidence>
<feature type="chain" id="PRO_5032919932" evidence="1">
    <location>
        <begin position="24"/>
        <end position="1018"/>
    </location>
</feature>
<dbReference type="InterPro" id="IPR015919">
    <property type="entry name" value="Cadherin-like_sf"/>
</dbReference>
<evidence type="ECO:0000259" key="2">
    <source>
        <dbReference type="PROSITE" id="PS50093"/>
    </source>
</evidence>
<keyword evidence="1" id="KW-0732">Signal</keyword>
<dbReference type="PROSITE" id="PS50093">
    <property type="entry name" value="PKD"/>
    <property type="match status" value="1"/>
</dbReference>
<dbReference type="Pfam" id="PF05345">
    <property type="entry name" value="He_PIG"/>
    <property type="match status" value="5"/>
</dbReference>
<name>A0A7S7NU46_PALFE</name>
<feature type="signal peptide" evidence="1">
    <location>
        <begin position="1"/>
        <end position="23"/>
    </location>
</feature>
<dbReference type="PANTHER" id="PTHR37494:SF1">
    <property type="entry name" value="STAPHYLOCOCCUS AUREUS SURFACE PROTEIN A"/>
    <property type="match status" value="1"/>
</dbReference>
<dbReference type="InterPro" id="IPR008964">
    <property type="entry name" value="Invasin/intimin_cell_adhesion"/>
</dbReference>
<protein>
    <submittedName>
        <fullName evidence="3">Putative Ig domain-containing protein</fullName>
    </submittedName>
</protein>
<accession>A0A7S7NU46</accession>
<reference evidence="3 4" key="1">
    <citation type="submission" date="2020-10" db="EMBL/GenBank/DDBJ databases">
        <title>Complete genome sequence of Paludibaculum fermentans P105T, a facultatively anaerobic acidobacterium capable of dissimilatory Fe(III) reduction.</title>
        <authorList>
            <person name="Dedysh S.N."/>
            <person name="Beletsky A.V."/>
            <person name="Kulichevskaya I.S."/>
            <person name="Mardanov A.V."/>
            <person name="Ravin N.V."/>
        </authorList>
    </citation>
    <scope>NUCLEOTIDE SEQUENCE [LARGE SCALE GENOMIC DNA]</scope>
    <source>
        <strain evidence="3 4">P105</strain>
    </source>
</reference>
<dbReference type="InterPro" id="IPR000601">
    <property type="entry name" value="PKD_dom"/>
</dbReference>
<dbReference type="GO" id="GO:0016020">
    <property type="term" value="C:membrane"/>
    <property type="evidence" value="ECO:0007669"/>
    <property type="project" value="InterPro"/>
</dbReference>
<dbReference type="RefSeq" id="WP_194451426.1">
    <property type="nucleotide sequence ID" value="NZ_CP063849.1"/>
</dbReference>
<dbReference type="Proteomes" id="UP000593892">
    <property type="component" value="Chromosome"/>
</dbReference>
<dbReference type="AlphaFoldDB" id="A0A7S7NU46"/>
<feature type="domain" description="PKD" evidence="2">
    <location>
        <begin position="638"/>
        <end position="697"/>
    </location>
</feature>
<dbReference type="PANTHER" id="PTHR37494">
    <property type="entry name" value="HEMAGGLUTININ"/>
    <property type="match status" value="1"/>
</dbReference>
<dbReference type="SUPFAM" id="SSF49373">
    <property type="entry name" value="Invasin/intimin cell-adhesion fragments"/>
    <property type="match status" value="2"/>
</dbReference>
<dbReference type="Gene3D" id="2.60.40.10">
    <property type="entry name" value="Immunoglobulins"/>
    <property type="match status" value="7"/>
</dbReference>